<feature type="transmembrane region" description="Helical" evidence="1">
    <location>
        <begin position="9"/>
        <end position="28"/>
    </location>
</feature>
<keyword evidence="1" id="KW-1133">Transmembrane helix</keyword>
<evidence type="ECO:0000313" key="3">
    <source>
        <dbReference type="Proteomes" id="UP001440984"/>
    </source>
</evidence>
<proteinExistence type="predicted"/>
<comment type="caution">
    <text evidence="2">The sequence shown here is derived from an EMBL/GenBank/DDBJ whole genome shotgun (WGS) entry which is preliminary data.</text>
</comment>
<gene>
    <name evidence="2" type="ORF">ABJI51_05300</name>
</gene>
<organism evidence="2 3">
    <name type="scientific">Amycolatopsis melonis</name>
    <dbReference type="NCBI Taxonomy" id="3156488"/>
    <lineage>
        <taxon>Bacteria</taxon>
        <taxon>Bacillati</taxon>
        <taxon>Actinomycetota</taxon>
        <taxon>Actinomycetes</taxon>
        <taxon>Pseudonocardiales</taxon>
        <taxon>Pseudonocardiaceae</taxon>
        <taxon>Amycolatopsis</taxon>
    </lineage>
</organism>
<protein>
    <submittedName>
        <fullName evidence="2">Uncharacterized protein</fullName>
    </submittedName>
</protein>
<dbReference type="EMBL" id="JBDZYD010000002">
    <property type="protein sequence ID" value="MEQ0558475.1"/>
    <property type="molecule type" value="Genomic_DNA"/>
</dbReference>
<sequence length="268" mass="31009">MITRILRPRFLDVILVLAIAALAGYLLAHSRLAPDSAWGSLWPNITTDLFGIWLTVRVIDELGTVRSKRQEIMRGFRGNVNYSKKCAMDLLPQPRHWAMRSLDDEISGLTTRLDHQGMYLRQDERDRIRTAIRNLSAISLDAKELASIFRERTRLEDTMRRVFREATDEDRDHPYPHDVDELEALGSEYQYYADDPDIDSAKLVLAIEALRRTLPTLAISDPAQRAVTELADATEVAVERRRKLEQQVDQYAKFVRDTEVQFLDRVRE</sequence>
<keyword evidence="3" id="KW-1185">Reference proteome</keyword>
<dbReference type="Proteomes" id="UP001440984">
    <property type="component" value="Unassembled WGS sequence"/>
</dbReference>
<keyword evidence="1" id="KW-0812">Transmembrane</keyword>
<dbReference type="RefSeq" id="WP_348947846.1">
    <property type="nucleotide sequence ID" value="NZ_JBDZYD010000002.1"/>
</dbReference>
<keyword evidence="1" id="KW-0472">Membrane</keyword>
<accession>A0ABV0L824</accession>
<name>A0ABV0L824_9PSEU</name>
<evidence type="ECO:0000313" key="2">
    <source>
        <dbReference type="EMBL" id="MEQ0558475.1"/>
    </source>
</evidence>
<reference evidence="2 3" key="1">
    <citation type="submission" date="2024-05" db="EMBL/GenBank/DDBJ databases">
        <authorList>
            <person name="Zhao H."/>
            <person name="Xu Y."/>
            <person name="Lin S."/>
            <person name="Spain J.C."/>
            <person name="Zhou N.-Y."/>
        </authorList>
    </citation>
    <scope>NUCLEOTIDE SEQUENCE [LARGE SCALE GENOMIC DNA]</scope>
    <source>
        <strain evidence="2 3">NEAU-NG30</strain>
    </source>
</reference>
<evidence type="ECO:0000256" key="1">
    <source>
        <dbReference type="SAM" id="Phobius"/>
    </source>
</evidence>